<dbReference type="OrthoDB" id="3002933at2759"/>
<protein>
    <submittedName>
        <fullName evidence="1">Uncharacterized protein</fullName>
    </submittedName>
</protein>
<reference evidence="1" key="1">
    <citation type="submission" date="2011-04" db="EMBL/GenBank/DDBJ databases">
        <title>Evolution of plant cell wall degrading machinery underlies the functional diversity of forest fungi.</title>
        <authorList>
            <consortium name="US DOE Joint Genome Institute (JGI-PGF)"/>
            <person name="Eastwood D.C."/>
            <person name="Floudas D."/>
            <person name="Binder M."/>
            <person name="Majcherczyk A."/>
            <person name="Schneider P."/>
            <person name="Aerts A."/>
            <person name="Asiegbu F.O."/>
            <person name="Baker S.E."/>
            <person name="Barry K."/>
            <person name="Bendiksby M."/>
            <person name="Blumentritt M."/>
            <person name="Coutinho P.M."/>
            <person name="Cullen D."/>
            <person name="Cullen D."/>
            <person name="Gathman A."/>
            <person name="Goodell B."/>
            <person name="Henrissat B."/>
            <person name="Ihrmark K."/>
            <person name="Kauserud H."/>
            <person name="Kohler A."/>
            <person name="LaButti K."/>
            <person name="Lapidus A."/>
            <person name="Lavin J.L."/>
            <person name="Lee Y.-H."/>
            <person name="Lindquist E."/>
            <person name="Lilly W."/>
            <person name="Lucas S."/>
            <person name="Morin E."/>
            <person name="Murat C."/>
            <person name="Oguiza J.A."/>
            <person name="Park J."/>
            <person name="Pisabarro A.G."/>
            <person name="Riley R."/>
            <person name="Rosling A."/>
            <person name="Salamov A."/>
            <person name="Schmidt O."/>
            <person name="Schmutz J."/>
            <person name="Skrede I."/>
            <person name="Stenlid J."/>
            <person name="Wiebenga A."/>
            <person name="Xie X."/>
            <person name="Kues U."/>
            <person name="Hibbett D.S."/>
            <person name="Hoffmeister D."/>
            <person name="Hogberg N."/>
            <person name="Martin F."/>
            <person name="Grigoriev I.V."/>
            <person name="Watkinson S.C."/>
        </authorList>
    </citation>
    <scope>NUCLEOTIDE SEQUENCE</scope>
    <source>
        <strain evidence="1">S7.9</strain>
    </source>
</reference>
<dbReference type="KEGG" id="sla:SERLADRAFT_458288"/>
<gene>
    <name evidence="1" type="ORF">SERLADRAFT_458288</name>
</gene>
<accession>F8NHB6</accession>
<dbReference type="AlphaFoldDB" id="F8NHB6"/>
<dbReference type="HOGENOM" id="CLU_1661850_0_0_1"/>
<dbReference type="Pfam" id="PF20174">
    <property type="entry name" value="DUF6540"/>
    <property type="match status" value="1"/>
</dbReference>
<organism>
    <name type="scientific">Serpula lacrymans var. lacrymans (strain S7.9)</name>
    <name type="common">Dry rot fungus</name>
    <dbReference type="NCBI Taxonomy" id="578457"/>
    <lineage>
        <taxon>Eukaryota</taxon>
        <taxon>Fungi</taxon>
        <taxon>Dikarya</taxon>
        <taxon>Basidiomycota</taxon>
        <taxon>Agaricomycotina</taxon>
        <taxon>Agaricomycetes</taxon>
        <taxon>Agaricomycetidae</taxon>
        <taxon>Boletales</taxon>
        <taxon>Coniophorineae</taxon>
        <taxon>Serpulaceae</taxon>
        <taxon>Serpula</taxon>
    </lineage>
</organism>
<dbReference type="Proteomes" id="UP000008064">
    <property type="component" value="Unassembled WGS sequence"/>
</dbReference>
<sequence>MALPPASFTVGSLYLAGFAQARAPHAGLIIPSRTSSGRLVHIRIDRETSPTWAYQSRAQKIEGDMFFSTLLKLRDVSAGSITVAQLEEAAMSVPAPDNDEFGECLPWVLQVVQTLHDMDLIVLTDIKDLGKEFEEFATGNKAYATRTKFPNVKASQFCT</sequence>
<name>F8NHB6_SERL9</name>
<proteinExistence type="predicted"/>
<dbReference type="RefSeq" id="XP_007314161.1">
    <property type="nucleotide sequence ID" value="XM_007314099.1"/>
</dbReference>
<dbReference type="GeneID" id="18817693"/>
<dbReference type="EMBL" id="GL945429">
    <property type="protein sequence ID" value="EGO29919.1"/>
    <property type="molecule type" value="Genomic_DNA"/>
</dbReference>
<evidence type="ECO:0000313" key="1">
    <source>
        <dbReference type="EMBL" id="EGO29919.1"/>
    </source>
</evidence>
<dbReference type="InterPro" id="IPR046670">
    <property type="entry name" value="DUF6540"/>
</dbReference>